<reference evidence="13 14" key="1">
    <citation type="submission" date="2019-04" db="EMBL/GenBank/DDBJ databases">
        <title>Lysinibacillus genome sequencing.</title>
        <authorList>
            <person name="Dunlap C."/>
        </authorList>
    </citation>
    <scope>NUCLEOTIDE SEQUENCE [LARGE SCALE GENOMIC DNA]</scope>
    <source>
        <strain evidence="13 14">CCTCC AB 2010389</strain>
    </source>
</reference>
<keyword evidence="2 10" id="KW-0690">Ribosome biogenesis</keyword>
<dbReference type="HAMAP" id="MF_01820">
    <property type="entry name" value="GTPase_RsgA"/>
    <property type="match status" value="1"/>
</dbReference>
<dbReference type="GO" id="GO:0042274">
    <property type="term" value="P:ribosomal small subunit biogenesis"/>
    <property type="evidence" value="ECO:0007669"/>
    <property type="project" value="UniProtKB-UniRule"/>
</dbReference>
<evidence type="ECO:0000259" key="11">
    <source>
        <dbReference type="PROSITE" id="PS50936"/>
    </source>
</evidence>
<comment type="function">
    <text evidence="10">One of several proteins that assist in the late maturation steps of the functional core of the 30S ribosomal subunit. Helps release RbfA from mature subunits. May play a role in the assembly of ribosomal proteins into the subunit. Circularly permuted GTPase that catalyzes slow GTP hydrolysis, GTPase activity is stimulated by the 30S ribosomal subunit.</text>
</comment>
<accession>A0A4V5TI98</accession>
<dbReference type="CDD" id="cd01854">
    <property type="entry name" value="YjeQ_EngC"/>
    <property type="match status" value="1"/>
</dbReference>
<dbReference type="PANTHER" id="PTHR32120">
    <property type="entry name" value="SMALL RIBOSOMAL SUBUNIT BIOGENESIS GTPASE RSGA"/>
    <property type="match status" value="1"/>
</dbReference>
<evidence type="ECO:0000256" key="2">
    <source>
        <dbReference type="ARBA" id="ARBA00022517"/>
    </source>
</evidence>
<feature type="domain" description="EngC GTPase" evidence="11">
    <location>
        <begin position="110"/>
        <end position="258"/>
    </location>
</feature>
<keyword evidence="9 10" id="KW-0342">GTP-binding</keyword>
<keyword evidence="3 10" id="KW-0479">Metal-binding</keyword>
<dbReference type="InterPro" id="IPR030378">
    <property type="entry name" value="G_CP_dom"/>
</dbReference>
<keyword evidence="5 10" id="KW-0547">Nucleotide-binding</keyword>
<sequence>MNLKTFGLLDSIYDQFLHFESQGYSLGRVVSEHKGLYKVITEFGEVIGNLPGSFLNGISESSDYPTVGDWVLCTIREYEMRATIHKVFERFSKISRNAVGKANQEQVIATNINTVFITVSLNSDFNLRRIERYLTATYDSGCNPVIVLTKCDLVSEEELLKRFGEVRDIAFGTSIYSVSVVTGKGIGEIEKYCGEGQTVALLGSSGAGKSTLCNYLTGIELQKTQDIRNDDKGRHTTTHRQLINLPSGGNLIDTPGMRELQVWDTNNSVTNSFTDIKELASTCYFNNCTHINEPGCSVLSAIEQNILNKDRLDNYFKVENEIKHLERKNDKIKQSQFKKCQKKEARYRKKVNLFK</sequence>
<gene>
    <name evidence="10 13" type="primary">rsgA</name>
    <name evidence="13" type="ORF">FC756_26240</name>
</gene>
<comment type="cofactor">
    <cofactor evidence="10">
        <name>Zn(2+)</name>
        <dbReference type="ChEBI" id="CHEBI:29105"/>
    </cofactor>
    <text evidence="10">Binds 1 zinc ion per subunit.</text>
</comment>
<evidence type="ECO:0000256" key="4">
    <source>
        <dbReference type="ARBA" id="ARBA00022730"/>
    </source>
</evidence>
<feature type="binding site" evidence="10">
    <location>
        <position position="296"/>
    </location>
    <ligand>
        <name>Zn(2+)</name>
        <dbReference type="ChEBI" id="CHEBI:29105"/>
    </ligand>
</feature>
<dbReference type="Proteomes" id="UP000308744">
    <property type="component" value="Unassembled WGS sequence"/>
</dbReference>
<keyword evidence="8 10" id="KW-0694">RNA-binding</keyword>
<feature type="binding site" evidence="10">
    <location>
        <position position="290"/>
    </location>
    <ligand>
        <name>Zn(2+)</name>
        <dbReference type="ChEBI" id="CHEBI:29105"/>
    </ligand>
</feature>
<comment type="subcellular location">
    <subcellularLocation>
        <location evidence="10">Cytoplasm</location>
    </subcellularLocation>
</comment>
<evidence type="ECO:0000259" key="12">
    <source>
        <dbReference type="PROSITE" id="PS51721"/>
    </source>
</evidence>
<feature type="binding site" evidence="10">
    <location>
        <begin position="203"/>
        <end position="211"/>
    </location>
    <ligand>
        <name>GTP</name>
        <dbReference type="ChEBI" id="CHEBI:37565"/>
    </ligand>
</feature>
<comment type="caution">
    <text evidence="13">The sequence shown here is derived from an EMBL/GenBank/DDBJ whole genome shotgun (WGS) entry which is preliminary data.</text>
</comment>
<dbReference type="PROSITE" id="PS50936">
    <property type="entry name" value="ENGC_GTPASE"/>
    <property type="match status" value="1"/>
</dbReference>
<dbReference type="Gene3D" id="3.40.50.300">
    <property type="entry name" value="P-loop containing nucleotide triphosphate hydrolases"/>
    <property type="match status" value="1"/>
</dbReference>
<dbReference type="GO" id="GO:0019843">
    <property type="term" value="F:rRNA binding"/>
    <property type="evidence" value="ECO:0007669"/>
    <property type="project" value="UniProtKB-KW"/>
</dbReference>
<protein>
    <recommendedName>
        <fullName evidence="10">Small ribosomal subunit biogenesis GTPase RsgA</fullName>
        <ecNumber evidence="10">3.6.1.-</ecNumber>
    </recommendedName>
</protein>
<dbReference type="AlphaFoldDB" id="A0A4V5TI98"/>
<dbReference type="EC" id="3.6.1.-" evidence="10"/>
<dbReference type="Pfam" id="PF03193">
    <property type="entry name" value="RsgA_GTPase"/>
    <property type="match status" value="1"/>
</dbReference>
<keyword evidence="7 10" id="KW-0862">Zinc</keyword>
<dbReference type="InterPro" id="IPR027417">
    <property type="entry name" value="P-loop_NTPase"/>
</dbReference>
<dbReference type="NCBIfam" id="TIGR00157">
    <property type="entry name" value="ribosome small subunit-dependent GTPase A"/>
    <property type="match status" value="1"/>
</dbReference>
<keyword evidence="4 10" id="KW-0699">rRNA-binding</keyword>
<comment type="similarity">
    <text evidence="10">Belongs to the TRAFAC class YlqF/YawG GTPase family. RsgA subfamily.</text>
</comment>
<feature type="binding site" evidence="10">
    <location>
        <position position="283"/>
    </location>
    <ligand>
        <name>Zn(2+)</name>
        <dbReference type="ChEBI" id="CHEBI:29105"/>
    </ligand>
</feature>
<name>A0A4V5TI98_9BACI</name>
<evidence type="ECO:0000256" key="10">
    <source>
        <dbReference type="HAMAP-Rule" id="MF_01820"/>
    </source>
</evidence>
<dbReference type="EMBL" id="SZPU01000145">
    <property type="protein sequence ID" value="TKI53023.1"/>
    <property type="molecule type" value="Genomic_DNA"/>
</dbReference>
<organism evidence="13 14">
    <name type="scientific">Lysinibacillus mangiferihumi</name>
    <dbReference type="NCBI Taxonomy" id="1130819"/>
    <lineage>
        <taxon>Bacteria</taxon>
        <taxon>Bacillati</taxon>
        <taxon>Bacillota</taxon>
        <taxon>Bacilli</taxon>
        <taxon>Bacillales</taxon>
        <taxon>Bacillaceae</taxon>
        <taxon>Lysinibacillus</taxon>
    </lineage>
</organism>
<dbReference type="PROSITE" id="PS51721">
    <property type="entry name" value="G_CP"/>
    <property type="match status" value="1"/>
</dbReference>
<keyword evidence="6 10" id="KW-0378">Hydrolase</keyword>
<dbReference type="PANTHER" id="PTHR32120:SF10">
    <property type="entry name" value="SMALL RIBOSOMAL SUBUNIT BIOGENESIS GTPASE RSGA"/>
    <property type="match status" value="1"/>
</dbReference>
<evidence type="ECO:0000256" key="9">
    <source>
        <dbReference type="ARBA" id="ARBA00023134"/>
    </source>
</evidence>
<keyword evidence="14" id="KW-1185">Reference proteome</keyword>
<comment type="subunit">
    <text evidence="10">Monomer. Associates with 30S ribosomal subunit, binds 16S rRNA.</text>
</comment>
<feature type="binding site" evidence="10">
    <location>
        <position position="288"/>
    </location>
    <ligand>
        <name>Zn(2+)</name>
        <dbReference type="ChEBI" id="CHEBI:29105"/>
    </ligand>
</feature>
<evidence type="ECO:0000256" key="5">
    <source>
        <dbReference type="ARBA" id="ARBA00022741"/>
    </source>
</evidence>
<evidence type="ECO:0000256" key="7">
    <source>
        <dbReference type="ARBA" id="ARBA00022833"/>
    </source>
</evidence>
<evidence type="ECO:0000256" key="1">
    <source>
        <dbReference type="ARBA" id="ARBA00022490"/>
    </source>
</evidence>
<proteinExistence type="inferred from homology"/>
<dbReference type="GO" id="GO:0003924">
    <property type="term" value="F:GTPase activity"/>
    <property type="evidence" value="ECO:0007669"/>
    <property type="project" value="UniProtKB-UniRule"/>
</dbReference>
<dbReference type="GO" id="GO:0046872">
    <property type="term" value="F:metal ion binding"/>
    <property type="evidence" value="ECO:0007669"/>
    <property type="project" value="UniProtKB-KW"/>
</dbReference>
<evidence type="ECO:0000256" key="6">
    <source>
        <dbReference type="ARBA" id="ARBA00022801"/>
    </source>
</evidence>
<evidence type="ECO:0000313" key="14">
    <source>
        <dbReference type="Proteomes" id="UP000308744"/>
    </source>
</evidence>
<feature type="binding site" evidence="10">
    <location>
        <begin position="149"/>
        <end position="152"/>
    </location>
    <ligand>
        <name>GTP</name>
        <dbReference type="ChEBI" id="CHEBI:37565"/>
    </ligand>
</feature>
<dbReference type="InterPro" id="IPR010914">
    <property type="entry name" value="RsgA_GTPase_dom"/>
</dbReference>
<dbReference type="GO" id="GO:0005737">
    <property type="term" value="C:cytoplasm"/>
    <property type="evidence" value="ECO:0007669"/>
    <property type="project" value="UniProtKB-SubCell"/>
</dbReference>
<dbReference type="SUPFAM" id="SSF52540">
    <property type="entry name" value="P-loop containing nucleoside triphosphate hydrolases"/>
    <property type="match status" value="1"/>
</dbReference>
<dbReference type="Gene3D" id="1.10.40.50">
    <property type="entry name" value="Probable gtpase engc, domain 3"/>
    <property type="match status" value="1"/>
</dbReference>
<evidence type="ECO:0000256" key="3">
    <source>
        <dbReference type="ARBA" id="ARBA00022723"/>
    </source>
</evidence>
<dbReference type="GO" id="GO:0005525">
    <property type="term" value="F:GTP binding"/>
    <property type="evidence" value="ECO:0007669"/>
    <property type="project" value="UniProtKB-UniRule"/>
</dbReference>
<evidence type="ECO:0000256" key="8">
    <source>
        <dbReference type="ARBA" id="ARBA00022884"/>
    </source>
</evidence>
<feature type="domain" description="CP-type G" evidence="12">
    <location>
        <begin position="102"/>
        <end position="260"/>
    </location>
</feature>
<keyword evidence="1 10" id="KW-0963">Cytoplasm</keyword>
<dbReference type="InterPro" id="IPR004881">
    <property type="entry name" value="Ribosome_biogen_GTPase_RsgA"/>
</dbReference>
<evidence type="ECO:0000313" key="13">
    <source>
        <dbReference type="EMBL" id="TKI53023.1"/>
    </source>
</evidence>